<evidence type="ECO:0000313" key="1">
    <source>
        <dbReference type="EMBL" id="SVE61852.1"/>
    </source>
</evidence>
<organism evidence="1">
    <name type="scientific">marine metagenome</name>
    <dbReference type="NCBI Taxonomy" id="408172"/>
    <lineage>
        <taxon>unclassified sequences</taxon>
        <taxon>metagenomes</taxon>
        <taxon>ecological metagenomes</taxon>
    </lineage>
</organism>
<dbReference type="AlphaFoldDB" id="A0A383EY29"/>
<gene>
    <name evidence="1" type="ORF">METZ01_LOCUS514706</name>
</gene>
<accession>A0A383EY29</accession>
<dbReference type="EMBL" id="UINC01229932">
    <property type="protein sequence ID" value="SVE61852.1"/>
    <property type="molecule type" value="Genomic_DNA"/>
</dbReference>
<protein>
    <submittedName>
        <fullName evidence="1">Uncharacterized protein</fullName>
    </submittedName>
</protein>
<dbReference type="PROSITE" id="PS51257">
    <property type="entry name" value="PROKAR_LIPOPROTEIN"/>
    <property type="match status" value="1"/>
</dbReference>
<feature type="non-terminal residue" evidence="1">
    <location>
        <position position="54"/>
    </location>
</feature>
<name>A0A383EY29_9ZZZZ</name>
<proteinExistence type="predicted"/>
<sequence>MRTLHVILLASGLGLAACGNLDRDNPMDPTVSSGLQLRDQLIGSWSRGDGEKNE</sequence>
<reference evidence="1" key="1">
    <citation type="submission" date="2018-05" db="EMBL/GenBank/DDBJ databases">
        <authorList>
            <person name="Lanie J.A."/>
            <person name="Ng W.-L."/>
            <person name="Kazmierczak K.M."/>
            <person name="Andrzejewski T.M."/>
            <person name="Davidsen T.M."/>
            <person name="Wayne K.J."/>
            <person name="Tettelin H."/>
            <person name="Glass J.I."/>
            <person name="Rusch D."/>
            <person name="Podicherti R."/>
            <person name="Tsui H.-C.T."/>
            <person name="Winkler M.E."/>
        </authorList>
    </citation>
    <scope>NUCLEOTIDE SEQUENCE</scope>
</reference>